<dbReference type="Proteomes" id="UP000027647">
    <property type="component" value="Unassembled WGS sequence"/>
</dbReference>
<evidence type="ECO:0000313" key="3">
    <source>
        <dbReference type="Proteomes" id="UP000027647"/>
    </source>
</evidence>
<feature type="transmembrane region" description="Helical" evidence="1">
    <location>
        <begin position="52"/>
        <end position="70"/>
    </location>
</feature>
<dbReference type="EMBL" id="JMIW01000004">
    <property type="protein sequence ID" value="KEO89726.1"/>
    <property type="molecule type" value="Genomic_DNA"/>
</dbReference>
<protein>
    <submittedName>
        <fullName evidence="2">Uncharacterized protein</fullName>
    </submittedName>
</protein>
<sequence length="74" mass="8720">MTELRSAGMPDEKNHKDKDWEGFREIDRAIAENRRAKYRWQKAWADPWERRALILAALVAAAFIVYVIIYDGLI</sequence>
<name>A0A074M4W9_ERYLO</name>
<keyword evidence="1" id="KW-0472">Membrane</keyword>
<proteinExistence type="predicted"/>
<keyword evidence="1" id="KW-0812">Transmembrane</keyword>
<keyword evidence="3" id="KW-1185">Reference proteome</keyword>
<keyword evidence="1" id="KW-1133">Transmembrane helix</keyword>
<accession>A0A074M4W9</accession>
<reference evidence="2 3" key="1">
    <citation type="submission" date="2014-04" db="EMBL/GenBank/DDBJ databases">
        <title>A comprehensive comparison of genomes of Erythrobacter spp. strains.</title>
        <authorList>
            <person name="Zheng Q."/>
        </authorList>
    </citation>
    <scope>NUCLEOTIDE SEQUENCE [LARGE SCALE GENOMIC DNA]</scope>
    <source>
        <strain evidence="2 3">DSM 6997</strain>
    </source>
</reference>
<evidence type="ECO:0000313" key="2">
    <source>
        <dbReference type="EMBL" id="KEO89726.1"/>
    </source>
</evidence>
<comment type="caution">
    <text evidence="2">The sequence shown here is derived from an EMBL/GenBank/DDBJ whole genome shotgun (WGS) entry which is preliminary data.</text>
</comment>
<gene>
    <name evidence="2" type="ORF">EH31_11250</name>
</gene>
<evidence type="ECO:0000256" key="1">
    <source>
        <dbReference type="SAM" id="Phobius"/>
    </source>
</evidence>
<organism evidence="2 3">
    <name type="scientific">Erythrobacter longus</name>
    <dbReference type="NCBI Taxonomy" id="1044"/>
    <lineage>
        <taxon>Bacteria</taxon>
        <taxon>Pseudomonadati</taxon>
        <taxon>Pseudomonadota</taxon>
        <taxon>Alphaproteobacteria</taxon>
        <taxon>Sphingomonadales</taxon>
        <taxon>Erythrobacteraceae</taxon>
        <taxon>Erythrobacter/Porphyrobacter group</taxon>
        <taxon>Erythrobacter</taxon>
    </lineage>
</organism>
<dbReference type="AlphaFoldDB" id="A0A074M4W9"/>
<dbReference type="STRING" id="1044.EH31_11250"/>